<name>Q3JDM8_NITOC</name>
<dbReference type="eggNOG" id="COG1483">
    <property type="taxonomic scope" value="Bacteria"/>
</dbReference>
<dbReference type="KEGG" id="noc:Noc_0548"/>
<keyword evidence="2" id="KW-1185">Reference proteome</keyword>
<dbReference type="RefSeq" id="WP_011330387.1">
    <property type="nucleotide sequence ID" value="NC_007484.1"/>
</dbReference>
<protein>
    <submittedName>
        <fullName evidence="1">Uncharacterized protein</fullName>
    </submittedName>
</protein>
<reference evidence="2" key="1">
    <citation type="journal article" date="2006" name="Appl. Environ. Microbiol.">
        <title>Complete genome sequence of the marine, chemolithoautotrophic, ammonia-oxidizing bacterium Nitrosococcus oceani ATCC 19707.</title>
        <authorList>
            <person name="Klotz M.G."/>
            <person name="Arp D.J."/>
            <person name="Chain P.S.G."/>
            <person name="El-Sheikh A.F."/>
            <person name="Hauser L.J."/>
            <person name="Hommes N.G."/>
            <person name="Larimer F.W."/>
            <person name="Malfatti S.A."/>
            <person name="Norton J.M."/>
            <person name="Poret-Peterson A.T."/>
            <person name="Vergez L.M."/>
            <person name="Ward B.B."/>
        </authorList>
    </citation>
    <scope>NUCLEOTIDE SEQUENCE [LARGE SCALE GENOMIC DNA]</scope>
    <source>
        <strain evidence="2">ATCC 19707 / BCRC 17464 / NCIMB 11848 / C-107</strain>
    </source>
</reference>
<dbReference type="Proteomes" id="UP000006838">
    <property type="component" value="Chromosome"/>
</dbReference>
<sequence>MCRKKKFWINGPKAVAESDWKSLIGDDPTLIMLDELPPYLHMAHTVPVGGGTLADVLLRAKTNPAWPWMPGLKGLDTLKSLALEQGRWREGTDGYLEKGPFPKEKTTVNITVQGTDRDTGEATLTLTPRHAGSNPQVHYSPQAQISMEDPVVSDLDNFRTQEATLYFLAVDPAGEHSTGEPVRWNNRLVIRHQVRTTAEGCKVELRVVPTAAILRFTLNGANPKKGQLYEGLFPAPPEGAILQVYARAGEAEAQETIKLSALGNNQPQINDGQPAYLRIPRLTIDTTEKTFNLIQAFREDDTTQFKGVQVIIGENEEAVILKFNARPVTAAVIEQSVRALRQAIGDDQASVQITIREGGHFRNGYELKRFAELCQLKLSPEVVLQ</sequence>
<accession>Q3JDM8</accession>
<dbReference type="HOGENOM" id="CLU_717340_0_0_6"/>
<dbReference type="EMBL" id="CP000127">
    <property type="protein sequence ID" value="ABA57068.1"/>
    <property type="molecule type" value="Genomic_DNA"/>
</dbReference>
<dbReference type="InParanoid" id="Q3JDM8"/>
<dbReference type="STRING" id="323261.Noc_0548"/>
<evidence type="ECO:0000313" key="2">
    <source>
        <dbReference type="Proteomes" id="UP000006838"/>
    </source>
</evidence>
<proteinExistence type="predicted"/>
<dbReference type="AlphaFoldDB" id="Q3JDM8"/>
<gene>
    <name evidence="1" type="ordered locus">Noc_0548</name>
</gene>
<organism evidence="1 2">
    <name type="scientific">Nitrosococcus oceani (strain ATCC 19707 / BCRC 17464 / JCM 30415 / NCIMB 11848 / C-107)</name>
    <dbReference type="NCBI Taxonomy" id="323261"/>
    <lineage>
        <taxon>Bacteria</taxon>
        <taxon>Pseudomonadati</taxon>
        <taxon>Pseudomonadota</taxon>
        <taxon>Gammaproteobacteria</taxon>
        <taxon>Chromatiales</taxon>
        <taxon>Chromatiaceae</taxon>
        <taxon>Nitrosococcus</taxon>
    </lineage>
</organism>
<evidence type="ECO:0000313" key="1">
    <source>
        <dbReference type="EMBL" id="ABA57068.1"/>
    </source>
</evidence>